<evidence type="ECO:0000256" key="6">
    <source>
        <dbReference type="ARBA" id="ARBA00022989"/>
    </source>
</evidence>
<evidence type="ECO:0000256" key="4">
    <source>
        <dbReference type="ARBA" id="ARBA00022692"/>
    </source>
</evidence>
<dbReference type="EMBL" id="CP045503">
    <property type="protein sequence ID" value="QPG60402.2"/>
    <property type="molecule type" value="Genomic_DNA"/>
</dbReference>
<keyword evidence="2 8" id="KW-0813">Transport</keyword>
<evidence type="ECO:0000256" key="9">
    <source>
        <dbReference type="SAM" id="Phobius"/>
    </source>
</evidence>
<gene>
    <name evidence="11" type="ORF">FM038_008500</name>
</gene>
<keyword evidence="7 9" id="KW-0472">Membrane</keyword>
<name>A0ABX6VCZ9_9GAMM</name>
<keyword evidence="4 9" id="KW-0812">Transmembrane</keyword>
<accession>A0ABX6VCZ9</accession>
<evidence type="ECO:0000256" key="5">
    <source>
        <dbReference type="ARBA" id="ARBA00022927"/>
    </source>
</evidence>
<protein>
    <submittedName>
        <fullName evidence="11">MotA/TolQ/ExbB proton channel family protein</fullName>
    </submittedName>
</protein>
<keyword evidence="5 8" id="KW-0653">Protein transport</keyword>
<evidence type="ECO:0000313" key="12">
    <source>
        <dbReference type="Proteomes" id="UP000316416"/>
    </source>
</evidence>
<evidence type="ECO:0000256" key="2">
    <source>
        <dbReference type="ARBA" id="ARBA00022448"/>
    </source>
</evidence>
<dbReference type="PANTHER" id="PTHR30625:SF15">
    <property type="entry name" value="BIOPOLYMER TRANSPORT PROTEIN EXBB"/>
    <property type="match status" value="1"/>
</dbReference>
<proteinExistence type="inferred from homology"/>
<dbReference type="Proteomes" id="UP000316416">
    <property type="component" value="Chromosome"/>
</dbReference>
<dbReference type="InterPro" id="IPR002898">
    <property type="entry name" value="MotA_ExbB_proton_chnl"/>
</dbReference>
<organism evidence="11 12">
    <name type="scientific">Shewanella eurypsychrophilus</name>
    <dbReference type="NCBI Taxonomy" id="2593656"/>
    <lineage>
        <taxon>Bacteria</taxon>
        <taxon>Pseudomonadati</taxon>
        <taxon>Pseudomonadota</taxon>
        <taxon>Gammaproteobacteria</taxon>
        <taxon>Alteromonadales</taxon>
        <taxon>Shewanellaceae</taxon>
        <taxon>Shewanella</taxon>
    </lineage>
</organism>
<evidence type="ECO:0000256" key="8">
    <source>
        <dbReference type="RuleBase" id="RU004057"/>
    </source>
</evidence>
<evidence type="ECO:0000256" key="3">
    <source>
        <dbReference type="ARBA" id="ARBA00022475"/>
    </source>
</evidence>
<keyword evidence="3" id="KW-1003">Cell membrane</keyword>
<feature type="transmembrane region" description="Helical" evidence="9">
    <location>
        <begin position="116"/>
        <end position="137"/>
    </location>
</feature>
<feature type="transmembrane region" description="Helical" evidence="9">
    <location>
        <begin position="6"/>
        <end position="33"/>
    </location>
</feature>
<dbReference type="RefSeq" id="WP_199242734.1">
    <property type="nucleotide sequence ID" value="NZ_CP045503.2"/>
</dbReference>
<sequence length="212" mass="23603">MNSPDWLIQGGWCLWLLIALSIVSFSVCIYKFISFIGLRLYKKNEYQFWLDAIPRIENMTHTDYTNKRISPQHPATRLMKFCAVSLASSLDKQALENKLSFQAEQEIDKLKSGMRILEVISALAPLIGLLGTVLGMIDSFQSLQQAGSKVDPAMLSGGISQALITTAAGLIVAIPTTAAWHYLDSLTTRQHASIEHLLTEYLSLPMIKAKFL</sequence>
<keyword evidence="12" id="KW-1185">Reference proteome</keyword>
<comment type="subcellular location">
    <subcellularLocation>
        <location evidence="1">Cell membrane</location>
        <topology evidence="1">Multi-pass membrane protein</topology>
    </subcellularLocation>
    <subcellularLocation>
        <location evidence="8">Membrane</location>
        <topology evidence="8">Multi-pass membrane protein</topology>
    </subcellularLocation>
</comment>
<feature type="domain" description="MotA/TolQ/ExbB proton channel" evidence="10">
    <location>
        <begin position="87"/>
        <end position="195"/>
    </location>
</feature>
<evidence type="ECO:0000256" key="7">
    <source>
        <dbReference type="ARBA" id="ARBA00023136"/>
    </source>
</evidence>
<comment type="similarity">
    <text evidence="8">Belongs to the exbB/tolQ family.</text>
</comment>
<evidence type="ECO:0000259" key="10">
    <source>
        <dbReference type="Pfam" id="PF01618"/>
    </source>
</evidence>
<keyword evidence="6 9" id="KW-1133">Transmembrane helix</keyword>
<evidence type="ECO:0000313" key="11">
    <source>
        <dbReference type="EMBL" id="QPG60402.2"/>
    </source>
</evidence>
<dbReference type="Pfam" id="PF01618">
    <property type="entry name" value="MotA_ExbB"/>
    <property type="match status" value="1"/>
</dbReference>
<dbReference type="PANTHER" id="PTHR30625">
    <property type="entry name" value="PROTEIN TOLQ"/>
    <property type="match status" value="1"/>
</dbReference>
<feature type="transmembrane region" description="Helical" evidence="9">
    <location>
        <begin position="157"/>
        <end position="183"/>
    </location>
</feature>
<evidence type="ECO:0000256" key="1">
    <source>
        <dbReference type="ARBA" id="ARBA00004651"/>
    </source>
</evidence>
<reference evidence="11" key="1">
    <citation type="submission" date="2021-07" db="EMBL/GenBank/DDBJ databases">
        <title>Shewanella sp. YLB-07 whole genome sequence.</title>
        <authorList>
            <person name="Yu L."/>
        </authorList>
    </citation>
    <scope>NUCLEOTIDE SEQUENCE</scope>
    <source>
        <strain evidence="11">YLB-08</strain>
    </source>
</reference>
<dbReference type="InterPro" id="IPR050790">
    <property type="entry name" value="ExbB/TolQ_transport"/>
</dbReference>